<dbReference type="OrthoDB" id="1912729at2759"/>
<sequence>MKGARELPPLLLSTPSSESDEKGRRIVAEDPPRTWSVSSNNGKKRLSKQLSMRETTREAAWEKRRQQILQKQRRRMPQLLVPTSTDDECCEEEEEEDSDCYTPANRLLTRTKSLTDEDLHELRGSIDLGFGFSEEDGGHDLCHTLPALDLYFAVTRQLSSPRIFSSPSPASTPTTIGGGSSSSLIDSPSPRSPNYPHAAANATAADLPPWKICSPGDNPQHVKTRLRHWAQAVACSVLLKEWDGGAGAAAAGDE</sequence>
<organism evidence="2 3">
    <name type="scientific">Colocasia esculenta</name>
    <name type="common">Wild taro</name>
    <name type="synonym">Arum esculentum</name>
    <dbReference type="NCBI Taxonomy" id="4460"/>
    <lineage>
        <taxon>Eukaryota</taxon>
        <taxon>Viridiplantae</taxon>
        <taxon>Streptophyta</taxon>
        <taxon>Embryophyta</taxon>
        <taxon>Tracheophyta</taxon>
        <taxon>Spermatophyta</taxon>
        <taxon>Magnoliopsida</taxon>
        <taxon>Liliopsida</taxon>
        <taxon>Araceae</taxon>
        <taxon>Aroideae</taxon>
        <taxon>Colocasieae</taxon>
        <taxon>Colocasia</taxon>
    </lineage>
</organism>
<feature type="region of interest" description="Disordered" evidence="1">
    <location>
        <begin position="162"/>
        <end position="201"/>
    </location>
</feature>
<feature type="compositionally biased region" description="Basic and acidic residues" evidence="1">
    <location>
        <begin position="19"/>
        <end position="32"/>
    </location>
</feature>
<dbReference type="Proteomes" id="UP000652761">
    <property type="component" value="Unassembled WGS sequence"/>
</dbReference>
<gene>
    <name evidence="2" type="ORF">Taro_037213</name>
</gene>
<accession>A0A843W3J7</accession>
<feature type="compositionally biased region" description="Low complexity" evidence="1">
    <location>
        <begin position="1"/>
        <end position="17"/>
    </location>
</feature>
<dbReference type="PANTHER" id="PTHR31865">
    <property type="entry name" value="OSJNBA0071G03.3 PROTEIN"/>
    <property type="match status" value="1"/>
</dbReference>
<dbReference type="AlphaFoldDB" id="A0A843W3J7"/>
<evidence type="ECO:0000313" key="2">
    <source>
        <dbReference type="EMBL" id="MQM04412.1"/>
    </source>
</evidence>
<evidence type="ECO:0000313" key="3">
    <source>
        <dbReference type="Proteomes" id="UP000652761"/>
    </source>
</evidence>
<dbReference type="EMBL" id="NMUH01003211">
    <property type="protein sequence ID" value="MQM04412.1"/>
    <property type="molecule type" value="Genomic_DNA"/>
</dbReference>
<name>A0A843W3J7_COLES</name>
<feature type="compositionally biased region" description="Low complexity" evidence="1">
    <location>
        <begin position="163"/>
        <end position="189"/>
    </location>
</feature>
<dbReference type="PANTHER" id="PTHR31865:SF3">
    <property type="entry name" value="PHOSPHODIESTERASE EPSILON-1, PUTATIVE (DUF1685)-RELATED"/>
    <property type="match status" value="1"/>
</dbReference>
<evidence type="ECO:0000256" key="1">
    <source>
        <dbReference type="SAM" id="MobiDB-lite"/>
    </source>
</evidence>
<dbReference type="InterPro" id="IPR012881">
    <property type="entry name" value="DUF1685"/>
</dbReference>
<proteinExistence type="predicted"/>
<dbReference type="Pfam" id="PF07939">
    <property type="entry name" value="DUF1685"/>
    <property type="match status" value="1"/>
</dbReference>
<reference evidence="2" key="1">
    <citation type="submission" date="2017-07" db="EMBL/GenBank/DDBJ databases">
        <title>Taro Niue Genome Assembly and Annotation.</title>
        <authorList>
            <person name="Atibalentja N."/>
            <person name="Keating K."/>
            <person name="Fields C.J."/>
        </authorList>
    </citation>
    <scope>NUCLEOTIDE SEQUENCE</scope>
    <source>
        <strain evidence="2">Niue_2</strain>
        <tissue evidence="2">Leaf</tissue>
    </source>
</reference>
<feature type="region of interest" description="Disordered" evidence="1">
    <location>
        <begin position="1"/>
        <end position="57"/>
    </location>
</feature>
<protein>
    <submittedName>
        <fullName evidence="2">Uncharacterized protein</fullName>
    </submittedName>
</protein>
<comment type="caution">
    <text evidence="2">The sequence shown here is derived from an EMBL/GenBank/DDBJ whole genome shotgun (WGS) entry which is preliminary data.</text>
</comment>
<keyword evidence="3" id="KW-1185">Reference proteome</keyword>